<evidence type="ECO:0000313" key="1">
    <source>
        <dbReference type="EMBL" id="ATQ69398.1"/>
    </source>
</evidence>
<evidence type="ECO:0000313" key="2">
    <source>
        <dbReference type="Proteomes" id="UP000230709"/>
    </source>
</evidence>
<sequence length="422" mass="46054">MSPRARTSGAPRRLRVVLFGVVGLCLAYELVTADLAPHLASLWPKAALAVAPNNPAALLAVAERIVESSNSGAALSPADRARARRLAETAAAQAPLRAAPWRLIGRLTPDDRAEPFMEAAAQRSLTEAGALRFLLARRVAQARYAHAAEIADILLRSRTDAFDDAAAFMTLIAEADEGAPIVRRMIAAHPRWRDPFLLKLSEGASDARTPLRLLLAARDEPSPRSEEAARRYLQALFRAGHYDFAYEAWRRLLPKGRTAPSSGLFNAGFAEPPTASPFDWTLEAAAGVAIDIAEVDGERALRLRYNQRAAPHSVRQYVKLAPGLWRMSYRLRGALESPRGLRWRIACADGATVLGESEMARGRFDNWTTFKFDFAAPNANCPLQSVSLILDARSPSEWIASGEMLFTGLALERVDSGLRAAQ</sequence>
<protein>
    <submittedName>
        <fullName evidence="1">Uncharacterized protein</fullName>
    </submittedName>
</protein>
<name>A0A2D2D320_METT3</name>
<dbReference type="AlphaFoldDB" id="A0A2D2D320"/>
<dbReference type="EMBL" id="CP023737">
    <property type="protein sequence ID" value="ATQ69398.1"/>
    <property type="molecule type" value="Genomic_DNA"/>
</dbReference>
<dbReference type="Proteomes" id="UP000230709">
    <property type="component" value="Chromosome"/>
</dbReference>
<dbReference type="RefSeq" id="WP_003608510.1">
    <property type="nucleotide sequence ID" value="NZ_ADVE02000001.1"/>
</dbReference>
<proteinExistence type="predicted"/>
<reference evidence="2" key="1">
    <citation type="submission" date="2017-10" db="EMBL/GenBank/DDBJ databases">
        <title>Completed PacBio SMRT sequence of Methylosinus trichosporium OB3b reveals presence of a third large plasmid.</title>
        <authorList>
            <person name="Charles T.C."/>
            <person name="Lynch M.D.J."/>
            <person name="Heil J.R."/>
            <person name="Cheng J."/>
        </authorList>
    </citation>
    <scope>NUCLEOTIDE SEQUENCE [LARGE SCALE GENOMIC DNA]</scope>
    <source>
        <strain evidence="2">OB3b</strain>
    </source>
</reference>
<dbReference type="KEGG" id="mtw:CQW49_17035"/>
<organism evidence="1 2">
    <name type="scientific">Methylosinus trichosporium (strain ATCC 35070 / NCIMB 11131 / UNIQEM 75 / OB3b)</name>
    <dbReference type="NCBI Taxonomy" id="595536"/>
    <lineage>
        <taxon>Bacteria</taxon>
        <taxon>Pseudomonadati</taxon>
        <taxon>Pseudomonadota</taxon>
        <taxon>Alphaproteobacteria</taxon>
        <taxon>Hyphomicrobiales</taxon>
        <taxon>Methylocystaceae</taxon>
        <taxon>Methylosinus</taxon>
    </lineage>
</organism>
<gene>
    <name evidence="1" type="ORF">CQW49_17035</name>
</gene>
<keyword evidence="2" id="KW-1185">Reference proteome</keyword>
<accession>A0A2D2D320</accession>
<dbReference type="STRING" id="595536.GCA_000178815_01774"/>